<name>A0ABS7GK74_9BACT</name>
<evidence type="ECO:0000313" key="2">
    <source>
        <dbReference type="EMBL" id="MBW8688121.1"/>
    </source>
</evidence>
<sequence length="270" mass="31594">MQTNNIFSAVRFGLYMRKHLLDNYRMYGMSVIVLAVLSLVILLISSTDNFSVTTSGILPVFFIGMYITGLIFTSLSFRELGSKQQGIDYLLFPASHLEKFVTTLLITTIGFLVIYHLAFYCSYQILDFIYYTKRNAHIHNDLAHYMRETPWEYIYFGWFAAQGFMLLGAIYFQRYSFIKVIFLLPIFLFLLYLFNSVFAIIFFGGKLHAWYTHAPFVGVQVMTGNGDENTIFDFLIIPEKLQHIFLFMFKYLLPPILWTLAFARLRDKEI</sequence>
<dbReference type="RefSeq" id="WP_220253441.1">
    <property type="nucleotide sequence ID" value="NZ_JAICCF010000006.1"/>
</dbReference>
<accession>A0ABS7GK74</accession>
<keyword evidence="1" id="KW-0472">Membrane</keyword>
<dbReference type="EMBL" id="JAICCF010000006">
    <property type="protein sequence ID" value="MBW8688121.1"/>
    <property type="molecule type" value="Genomic_DNA"/>
</dbReference>
<feature type="transmembrane region" description="Helical" evidence="1">
    <location>
        <begin position="57"/>
        <end position="77"/>
    </location>
</feature>
<evidence type="ECO:0000256" key="1">
    <source>
        <dbReference type="SAM" id="Phobius"/>
    </source>
</evidence>
<comment type="caution">
    <text evidence="2">The sequence shown here is derived from an EMBL/GenBank/DDBJ whole genome shotgun (WGS) entry which is preliminary data.</text>
</comment>
<feature type="transmembrane region" description="Helical" evidence="1">
    <location>
        <begin position="244"/>
        <end position="263"/>
    </location>
</feature>
<gene>
    <name evidence="2" type="ORF">K1Y79_27540</name>
</gene>
<keyword evidence="1" id="KW-0812">Transmembrane</keyword>
<feature type="transmembrane region" description="Helical" evidence="1">
    <location>
        <begin position="153"/>
        <end position="173"/>
    </location>
</feature>
<protein>
    <recommendedName>
        <fullName evidence="4">ABC-2 type transport system permease protein</fullName>
    </recommendedName>
</protein>
<evidence type="ECO:0008006" key="4">
    <source>
        <dbReference type="Google" id="ProtNLM"/>
    </source>
</evidence>
<dbReference type="Proteomes" id="UP000812961">
    <property type="component" value="Unassembled WGS sequence"/>
</dbReference>
<reference evidence="2 3" key="1">
    <citation type="submission" date="2021-08" db="EMBL/GenBank/DDBJ databases">
        <title>The genome sequence of Chitinophaga sp. B61.</title>
        <authorList>
            <person name="Zhang X."/>
        </authorList>
    </citation>
    <scope>NUCLEOTIDE SEQUENCE [LARGE SCALE GENOMIC DNA]</scope>
    <source>
        <strain evidence="2 3">B61</strain>
    </source>
</reference>
<organism evidence="2 3">
    <name type="scientific">Chitinophaga rhizophila</name>
    <dbReference type="NCBI Taxonomy" id="2866212"/>
    <lineage>
        <taxon>Bacteria</taxon>
        <taxon>Pseudomonadati</taxon>
        <taxon>Bacteroidota</taxon>
        <taxon>Chitinophagia</taxon>
        <taxon>Chitinophagales</taxon>
        <taxon>Chitinophagaceae</taxon>
        <taxon>Chitinophaga</taxon>
    </lineage>
</organism>
<keyword evidence="3" id="KW-1185">Reference proteome</keyword>
<feature type="transmembrane region" description="Helical" evidence="1">
    <location>
        <begin position="180"/>
        <end position="203"/>
    </location>
</feature>
<proteinExistence type="predicted"/>
<keyword evidence="1" id="KW-1133">Transmembrane helix</keyword>
<evidence type="ECO:0000313" key="3">
    <source>
        <dbReference type="Proteomes" id="UP000812961"/>
    </source>
</evidence>
<feature type="transmembrane region" description="Helical" evidence="1">
    <location>
        <begin position="26"/>
        <end position="45"/>
    </location>
</feature>